<sequence length="105" mass="11255">MRLGYARPLAIVAGLLVLAVLAVAAFPVGLLRATAERRLSSHFGAPVTLGALSRREAISFTPEIVVKDVRIGQPRLISTDRSRIAGQWIIATRPFSAHCLSIGKP</sequence>
<keyword evidence="3" id="KW-1185">Reference proteome</keyword>
<evidence type="ECO:0000313" key="1">
    <source>
        <dbReference type="EMBL" id="MBY8823307.1"/>
    </source>
</evidence>
<gene>
    <name evidence="1" type="ORF">K7G82_13455</name>
    <name evidence="2" type="ORF">K7G82_29330</name>
</gene>
<dbReference type="Proteomes" id="UP000706039">
    <property type="component" value="Unassembled WGS sequence"/>
</dbReference>
<accession>A0ABS7Q1N2</accession>
<evidence type="ECO:0000313" key="2">
    <source>
        <dbReference type="EMBL" id="MBY8826442.1"/>
    </source>
</evidence>
<reference evidence="2 3" key="1">
    <citation type="submission" date="2021-08" db="EMBL/GenBank/DDBJ databases">
        <authorList>
            <person name="Tuo L."/>
        </authorList>
    </citation>
    <scope>NUCLEOTIDE SEQUENCE [LARGE SCALE GENOMIC DNA]</scope>
    <source>
        <strain evidence="2 3">JCM 31229</strain>
    </source>
</reference>
<evidence type="ECO:0000313" key="3">
    <source>
        <dbReference type="Proteomes" id="UP000706039"/>
    </source>
</evidence>
<dbReference type="RefSeq" id="WP_222990425.1">
    <property type="nucleotide sequence ID" value="NZ_JAINVV010000006.1"/>
</dbReference>
<name>A0ABS7Q1N2_9SPHN</name>
<protein>
    <submittedName>
        <fullName evidence="2">Uncharacterized protein</fullName>
    </submittedName>
</protein>
<proteinExistence type="predicted"/>
<dbReference type="EMBL" id="JAINVV010000018">
    <property type="protein sequence ID" value="MBY8826442.1"/>
    <property type="molecule type" value="Genomic_DNA"/>
</dbReference>
<comment type="caution">
    <text evidence="2">The sequence shown here is derived from an EMBL/GenBank/DDBJ whole genome shotgun (WGS) entry which is preliminary data.</text>
</comment>
<organism evidence="2 3">
    <name type="scientific">Sphingomonas colocasiae</name>
    <dbReference type="NCBI Taxonomy" id="1848973"/>
    <lineage>
        <taxon>Bacteria</taxon>
        <taxon>Pseudomonadati</taxon>
        <taxon>Pseudomonadota</taxon>
        <taxon>Alphaproteobacteria</taxon>
        <taxon>Sphingomonadales</taxon>
        <taxon>Sphingomonadaceae</taxon>
        <taxon>Sphingomonas</taxon>
    </lineage>
</organism>
<dbReference type="EMBL" id="JAINVV010000006">
    <property type="protein sequence ID" value="MBY8823307.1"/>
    <property type="molecule type" value="Genomic_DNA"/>
</dbReference>